<gene>
    <name evidence="5" type="ORF">GOOTI_184_00150</name>
</gene>
<evidence type="ECO:0000256" key="2">
    <source>
        <dbReference type="ARBA" id="ARBA00023002"/>
    </source>
</evidence>
<dbReference type="InterPro" id="IPR036291">
    <property type="entry name" value="NAD(P)-bd_dom_sf"/>
</dbReference>
<dbReference type="SUPFAM" id="SSF51735">
    <property type="entry name" value="NAD(P)-binding Rossmann-fold domains"/>
    <property type="match status" value="1"/>
</dbReference>
<evidence type="ECO:0000313" key="5">
    <source>
        <dbReference type="EMBL" id="GAB35823.1"/>
    </source>
</evidence>
<dbReference type="OrthoDB" id="4373834at2"/>
<comment type="similarity">
    <text evidence="1">Belongs to the NAD(P)-dependent epimerase/dehydratase family.</text>
</comment>
<feature type="domain" description="NAD-dependent epimerase/dehydratase" evidence="4">
    <location>
        <begin position="22"/>
        <end position="214"/>
    </location>
</feature>
<name>H5TQR5_GORO1</name>
<dbReference type="PANTHER" id="PTHR43103">
    <property type="entry name" value="NUCLEOSIDE-DIPHOSPHATE-SUGAR EPIMERASE"/>
    <property type="match status" value="1"/>
</dbReference>
<protein>
    <recommendedName>
        <fullName evidence="4">NAD-dependent epimerase/dehydratase domain-containing protein</fullName>
    </recommendedName>
</protein>
<dbReference type="InterPro" id="IPR001509">
    <property type="entry name" value="Epimerase_deHydtase"/>
</dbReference>
<keyword evidence="2" id="KW-0560">Oxidoreductase</keyword>
<dbReference type="STRING" id="1108044.GOOTI_184_00150"/>
<dbReference type="PANTHER" id="PTHR43103:SF5">
    <property type="entry name" value="4-EPIMERASE, PUTATIVE (AFU_ORTHOLOGUE AFUA_7G00360)-RELATED"/>
    <property type="match status" value="1"/>
</dbReference>
<dbReference type="GO" id="GO:0016491">
    <property type="term" value="F:oxidoreductase activity"/>
    <property type="evidence" value="ECO:0007669"/>
    <property type="project" value="UniProtKB-KW"/>
</dbReference>
<evidence type="ECO:0000259" key="4">
    <source>
        <dbReference type="Pfam" id="PF01370"/>
    </source>
</evidence>
<dbReference type="AlphaFoldDB" id="H5TQR5"/>
<keyword evidence="3" id="KW-0520">NAD</keyword>
<dbReference type="Proteomes" id="UP000005038">
    <property type="component" value="Unassembled WGS sequence"/>
</dbReference>
<keyword evidence="6" id="KW-1185">Reference proteome</keyword>
<evidence type="ECO:0000256" key="1">
    <source>
        <dbReference type="ARBA" id="ARBA00007637"/>
    </source>
</evidence>
<dbReference type="RefSeq" id="WP_007240029.1">
    <property type="nucleotide sequence ID" value="NZ_BAFB01000184.1"/>
</dbReference>
<comment type="caution">
    <text evidence="5">The sequence shown here is derived from an EMBL/GenBank/DDBJ whole genome shotgun (WGS) entry which is preliminary data.</text>
</comment>
<dbReference type="Pfam" id="PF01370">
    <property type="entry name" value="Epimerase"/>
    <property type="match status" value="1"/>
</dbReference>
<dbReference type="CDD" id="cd08946">
    <property type="entry name" value="SDR_e"/>
    <property type="match status" value="1"/>
</dbReference>
<organism evidence="5 6">
    <name type="scientific">Gordonia otitidis (strain DSM 44809 / CCUG 52243 / JCM 12355 / NBRC 100426 / IFM 10032)</name>
    <dbReference type="NCBI Taxonomy" id="1108044"/>
    <lineage>
        <taxon>Bacteria</taxon>
        <taxon>Bacillati</taxon>
        <taxon>Actinomycetota</taxon>
        <taxon>Actinomycetes</taxon>
        <taxon>Mycobacteriales</taxon>
        <taxon>Gordoniaceae</taxon>
        <taxon>Gordonia</taxon>
    </lineage>
</organism>
<sequence>MTSTDTQITEVGPTTARRRTPILVTGSCGLVGSAVVHTLLTRGYAVTATDLDTPANRTTAARLEALARERAGSLEVRWADLTDPDDVEALLSSVAPQSIIHLAAMIPPFCYARRDVARRINVDAVEHLVTSASALAAPPRLVLASSIAVYGPRNPHRDDGPLSTDTAVRPKDLYGGHKMAAETLVRESTLDWVVLRLGGVLSADQATGVDRNFVTFEAILPSDGKLQTVVVDDVATAFANAIITPYSRSVYLIGGDESHRRRQGDVAQSSAAALGLRGGFPPGRPGDPDDDDAWFATDWMDSTEAQRVLAFQSVSFPALLERMRAKIGPLRFLTPLAVPVTRAVLTLTSPYRGRPGDYAQPWDMAGRLWGDTSVDMAAPEASAFSEGNSGHDEPVD</sequence>
<proteinExistence type="inferred from homology"/>
<evidence type="ECO:0000256" key="3">
    <source>
        <dbReference type="ARBA" id="ARBA00023027"/>
    </source>
</evidence>
<dbReference type="EMBL" id="BAFB01000184">
    <property type="protein sequence ID" value="GAB35823.1"/>
    <property type="molecule type" value="Genomic_DNA"/>
</dbReference>
<accession>H5TQR5</accession>
<dbReference type="Gene3D" id="3.40.50.720">
    <property type="entry name" value="NAD(P)-binding Rossmann-like Domain"/>
    <property type="match status" value="1"/>
</dbReference>
<evidence type="ECO:0000313" key="6">
    <source>
        <dbReference type="Proteomes" id="UP000005038"/>
    </source>
</evidence>
<reference evidence="5" key="1">
    <citation type="submission" date="2012-02" db="EMBL/GenBank/DDBJ databases">
        <title>Whole genome shotgun sequence of Gordonia otitidis NBRC 100426.</title>
        <authorList>
            <person name="Yoshida I."/>
            <person name="Hosoyama A."/>
            <person name="Tsuchikane K."/>
            <person name="Katsumata H."/>
            <person name="Yamazaki S."/>
            <person name="Fujita N."/>
        </authorList>
    </citation>
    <scope>NUCLEOTIDE SEQUENCE [LARGE SCALE GENOMIC DNA]</scope>
    <source>
        <strain evidence="5">NBRC 100426</strain>
    </source>
</reference>